<dbReference type="InterPro" id="IPR001647">
    <property type="entry name" value="HTH_TetR"/>
</dbReference>
<evidence type="ECO:0000259" key="6">
    <source>
        <dbReference type="PROSITE" id="PS50977"/>
    </source>
</evidence>
<dbReference type="PROSITE" id="PS50977">
    <property type="entry name" value="HTH_TETR_2"/>
    <property type="match status" value="1"/>
</dbReference>
<dbReference type="InterPro" id="IPR039536">
    <property type="entry name" value="TetR_C_Proteobacteria"/>
</dbReference>
<dbReference type="EMBL" id="CP024848">
    <property type="protein sequence ID" value="AXI07900.1"/>
    <property type="molecule type" value="Genomic_DNA"/>
</dbReference>
<dbReference type="InterPro" id="IPR023772">
    <property type="entry name" value="DNA-bd_HTH_TetR-type_CS"/>
</dbReference>
<dbReference type="Pfam" id="PF14246">
    <property type="entry name" value="TetR_C_7"/>
    <property type="match status" value="1"/>
</dbReference>
<dbReference type="Pfam" id="PF00440">
    <property type="entry name" value="TetR_N"/>
    <property type="match status" value="1"/>
</dbReference>
<protein>
    <submittedName>
        <fullName evidence="7">TetR family transcriptional regulator</fullName>
    </submittedName>
</protein>
<feature type="domain" description="HTH tetR-type" evidence="6">
    <location>
        <begin position="9"/>
        <end position="69"/>
    </location>
</feature>
<evidence type="ECO:0000256" key="5">
    <source>
        <dbReference type="PROSITE-ProRule" id="PRU00335"/>
    </source>
</evidence>
<proteinExistence type="predicted"/>
<dbReference type="OrthoDB" id="9780824at2"/>
<evidence type="ECO:0000313" key="7">
    <source>
        <dbReference type="EMBL" id="AXI07900.1"/>
    </source>
</evidence>
<evidence type="ECO:0000256" key="1">
    <source>
        <dbReference type="ARBA" id="ARBA00022491"/>
    </source>
</evidence>
<dbReference type="InterPro" id="IPR050624">
    <property type="entry name" value="HTH-type_Tx_Regulator"/>
</dbReference>
<keyword evidence="2" id="KW-0805">Transcription regulation</keyword>
<keyword evidence="1" id="KW-0678">Repressor</keyword>
<dbReference type="PANTHER" id="PTHR43479">
    <property type="entry name" value="ACREF/ENVCD OPERON REPRESSOR-RELATED"/>
    <property type="match status" value="1"/>
</dbReference>
<dbReference type="SUPFAM" id="SSF48498">
    <property type="entry name" value="Tetracyclin repressor-like, C-terminal domain"/>
    <property type="match status" value="1"/>
</dbReference>
<dbReference type="Proteomes" id="UP000253908">
    <property type="component" value="Chromosome"/>
</dbReference>
<dbReference type="PROSITE" id="PS01081">
    <property type="entry name" value="HTH_TETR_1"/>
    <property type="match status" value="1"/>
</dbReference>
<name>A0A345PD20_9BACI</name>
<dbReference type="InterPro" id="IPR036271">
    <property type="entry name" value="Tet_transcr_reg_TetR-rel_C_sf"/>
</dbReference>
<dbReference type="Gene3D" id="1.10.357.10">
    <property type="entry name" value="Tetracycline Repressor, domain 2"/>
    <property type="match status" value="1"/>
</dbReference>
<dbReference type="InterPro" id="IPR009057">
    <property type="entry name" value="Homeodomain-like_sf"/>
</dbReference>
<dbReference type="KEGG" id="ocn:CUC15_02415"/>
<dbReference type="FunFam" id="1.10.10.60:FF:000141">
    <property type="entry name" value="TetR family transcriptional regulator"/>
    <property type="match status" value="1"/>
</dbReference>
<dbReference type="AlphaFoldDB" id="A0A345PD20"/>
<dbReference type="PRINTS" id="PR00455">
    <property type="entry name" value="HTHTETR"/>
</dbReference>
<reference evidence="8" key="1">
    <citation type="submission" date="2017-11" db="EMBL/GenBank/DDBJ databases">
        <authorList>
            <person name="Zhu W."/>
        </authorList>
    </citation>
    <scope>NUCLEOTIDE SEQUENCE [LARGE SCALE GENOMIC DNA]</scope>
    <source>
        <strain evidence="8">160</strain>
    </source>
</reference>
<dbReference type="SUPFAM" id="SSF46689">
    <property type="entry name" value="Homeodomain-like"/>
    <property type="match status" value="1"/>
</dbReference>
<organism evidence="7 8">
    <name type="scientific">Oceanobacillus zhaokaii</name>
    <dbReference type="NCBI Taxonomy" id="2052660"/>
    <lineage>
        <taxon>Bacteria</taxon>
        <taxon>Bacillati</taxon>
        <taxon>Bacillota</taxon>
        <taxon>Bacilli</taxon>
        <taxon>Bacillales</taxon>
        <taxon>Bacillaceae</taxon>
        <taxon>Oceanobacillus</taxon>
    </lineage>
</organism>
<dbReference type="PANTHER" id="PTHR43479:SF11">
    <property type="entry name" value="ACREF_ENVCD OPERON REPRESSOR-RELATED"/>
    <property type="match status" value="1"/>
</dbReference>
<accession>A0A345PD20</accession>
<gene>
    <name evidence="7" type="ORF">CUC15_02415</name>
</gene>
<dbReference type="GO" id="GO:0045892">
    <property type="term" value="P:negative regulation of DNA-templated transcription"/>
    <property type="evidence" value="ECO:0007669"/>
    <property type="project" value="UniProtKB-ARBA"/>
</dbReference>
<dbReference type="RefSeq" id="WP_114915194.1">
    <property type="nucleotide sequence ID" value="NZ_CP024848.1"/>
</dbReference>
<sequence length="205" mass="23596">MSNNELKLTEKQKAILDAATELFAEQGFAGTSTSEIAKKADVAEGTIFKHFKSKKGLLLSVISPMIKVVAPMIKKDINKIFDKNFERFEDFIREFIDNRIKFVVENTTMFRVLIQEIPFHPELKEQFIEHISNDMVVRARESIEHYQEKGQIRQMPIDSAIRIIVSTVFGHVITKLLIIGEAQWDEEAELDRTIQFLMNGLAPEK</sequence>
<dbReference type="Gene3D" id="1.10.10.60">
    <property type="entry name" value="Homeodomain-like"/>
    <property type="match status" value="1"/>
</dbReference>
<dbReference type="GO" id="GO:0003677">
    <property type="term" value="F:DNA binding"/>
    <property type="evidence" value="ECO:0007669"/>
    <property type="project" value="UniProtKB-UniRule"/>
</dbReference>
<evidence type="ECO:0000256" key="3">
    <source>
        <dbReference type="ARBA" id="ARBA00023125"/>
    </source>
</evidence>
<keyword evidence="4" id="KW-0804">Transcription</keyword>
<evidence type="ECO:0000256" key="2">
    <source>
        <dbReference type="ARBA" id="ARBA00023015"/>
    </source>
</evidence>
<keyword evidence="8" id="KW-1185">Reference proteome</keyword>
<evidence type="ECO:0000313" key="8">
    <source>
        <dbReference type="Proteomes" id="UP000253908"/>
    </source>
</evidence>
<evidence type="ECO:0000256" key="4">
    <source>
        <dbReference type="ARBA" id="ARBA00023163"/>
    </source>
</evidence>
<feature type="DNA-binding region" description="H-T-H motif" evidence="5">
    <location>
        <begin position="32"/>
        <end position="51"/>
    </location>
</feature>
<keyword evidence="3 5" id="KW-0238">DNA-binding</keyword>